<accession>A0A822ZGF0</accession>
<evidence type="ECO:0000313" key="3">
    <source>
        <dbReference type="Proteomes" id="UP000607653"/>
    </source>
</evidence>
<name>A0A822ZGF0_NELNU</name>
<organism evidence="2 3">
    <name type="scientific">Nelumbo nucifera</name>
    <name type="common">Sacred lotus</name>
    <dbReference type="NCBI Taxonomy" id="4432"/>
    <lineage>
        <taxon>Eukaryota</taxon>
        <taxon>Viridiplantae</taxon>
        <taxon>Streptophyta</taxon>
        <taxon>Embryophyta</taxon>
        <taxon>Tracheophyta</taxon>
        <taxon>Spermatophyta</taxon>
        <taxon>Magnoliopsida</taxon>
        <taxon>Proteales</taxon>
        <taxon>Nelumbonaceae</taxon>
        <taxon>Nelumbo</taxon>
    </lineage>
</organism>
<dbReference type="Proteomes" id="UP000607653">
    <property type="component" value="Unassembled WGS sequence"/>
</dbReference>
<keyword evidence="3" id="KW-1185">Reference proteome</keyword>
<gene>
    <name evidence="2" type="ORF">HUJ06_002442</name>
</gene>
<proteinExistence type="predicted"/>
<dbReference type="AlphaFoldDB" id="A0A822ZGF0"/>
<protein>
    <submittedName>
        <fullName evidence="2">Uncharacterized protein</fullName>
    </submittedName>
</protein>
<reference evidence="2 3" key="1">
    <citation type="journal article" date="2020" name="Mol. Biol. Evol.">
        <title>Distinct Expression and Methylation Patterns for Genes with Different Fates following a Single Whole-Genome Duplication in Flowering Plants.</title>
        <authorList>
            <person name="Shi T."/>
            <person name="Rahmani R.S."/>
            <person name="Gugger P.F."/>
            <person name="Wang M."/>
            <person name="Li H."/>
            <person name="Zhang Y."/>
            <person name="Li Z."/>
            <person name="Wang Q."/>
            <person name="Van de Peer Y."/>
            <person name="Marchal K."/>
            <person name="Chen J."/>
        </authorList>
    </citation>
    <scope>NUCLEOTIDE SEQUENCE [LARGE SCALE GENOMIC DNA]</scope>
    <source>
        <tissue evidence="2">Leaf</tissue>
    </source>
</reference>
<keyword evidence="1" id="KW-0812">Transmembrane</keyword>
<dbReference type="EMBL" id="DUZY01000007">
    <property type="protein sequence ID" value="DAD44212.1"/>
    <property type="molecule type" value="Genomic_DNA"/>
</dbReference>
<evidence type="ECO:0000313" key="2">
    <source>
        <dbReference type="EMBL" id="DAD44212.1"/>
    </source>
</evidence>
<keyword evidence="1" id="KW-0472">Membrane</keyword>
<comment type="caution">
    <text evidence="2">The sequence shown here is derived from an EMBL/GenBank/DDBJ whole genome shotgun (WGS) entry which is preliminary data.</text>
</comment>
<evidence type="ECO:0000256" key="1">
    <source>
        <dbReference type="SAM" id="Phobius"/>
    </source>
</evidence>
<sequence length="56" mass="6503">MGKVKETRVWKLINRKRNGAGRSTVAARCLIFVLSIEFSLLFLLFNLYYVACNLHK</sequence>
<feature type="transmembrane region" description="Helical" evidence="1">
    <location>
        <begin position="25"/>
        <end position="51"/>
    </location>
</feature>
<keyword evidence="1" id="KW-1133">Transmembrane helix</keyword>